<dbReference type="PANTHER" id="PTHR47611:SF3">
    <property type="entry name" value="HAT C-TERMINAL DIMERISATION DOMAIN-CONTAINING PROTEIN"/>
    <property type="match status" value="1"/>
</dbReference>
<evidence type="ECO:0000313" key="3">
    <source>
        <dbReference type="Proteomes" id="UP000663879"/>
    </source>
</evidence>
<dbReference type="OrthoDB" id="3062869at2759"/>
<dbReference type="EMBL" id="CAJNOC010007562">
    <property type="protein sequence ID" value="CAF1101148.1"/>
    <property type="molecule type" value="Genomic_DNA"/>
</dbReference>
<dbReference type="SUPFAM" id="SSF53098">
    <property type="entry name" value="Ribonuclease H-like"/>
    <property type="match status" value="1"/>
</dbReference>
<accession>A0A814P831</accession>
<keyword evidence="3" id="KW-1185">Reference proteome</keyword>
<dbReference type="PANTHER" id="PTHR47611">
    <property type="entry name" value="HAT DIMERISATION DOMAIN, C-TERMINAL"/>
    <property type="match status" value="1"/>
</dbReference>
<dbReference type="AlphaFoldDB" id="A0A814P831"/>
<organism evidence="2 3">
    <name type="scientific">Brachionus calyciflorus</name>
    <dbReference type="NCBI Taxonomy" id="104777"/>
    <lineage>
        <taxon>Eukaryota</taxon>
        <taxon>Metazoa</taxon>
        <taxon>Spiralia</taxon>
        <taxon>Gnathifera</taxon>
        <taxon>Rotifera</taxon>
        <taxon>Eurotatoria</taxon>
        <taxon>Monogononta</taxon>
        <taxon>Pseudotrocha</taxon>
        <taxon>Ploima</taxon>
        <taxon>Brachionidae</taxon>
        <taxon>Brachionus</taxon>
    </lineage>
</organism>
<comment type="caution">
    <text evidence="2">The sequence shown here is derived from an EMBL/GenBank/DDBJ whole genome shotgun (WGS) entry which is preliminary data.</text>
</comment>
<evidence type="ECO:0000259" key="1">
    <source>
        <dbReference type="Pfam" id="PF05699"/>
    </source>
</evidence>
<proteinExistence type="predicted"/>
<name>A0A814P831_9BILA</name>
<gene>
    <name evidence="2" type="ORF">OXX778_LOCUS21155</name>
</gene>
<dbReference type="InterPro" id="IPR008906">
    <property type="entry name" value="HATC_C_dom"/>
</dbReference>
<dbReference type="Proteomes" id="UP000663879">
    <property type="component" value="Unassembled WGS sequence"/>
</dbReference>
<protein>
    <recommendedName>
        <fullName evidence="1">HAT C-terminal dimerisation domain-containing protein</fullName>
    </recommendedName>
</protein>
<dbReference type="Pfam" id="PF05699">
    <property type="entry name" value="Dimer_Tnp_hAT"/>
    <property type="match status" value="1"/>
</dbReference>
<evidence type="ECO:0000313" key="2">
    <source>
        <dbReference type="EMBL" id="CAF1101148.1"/>
    </source>
</evidence>
<feature type="domain" description="HAT C-terminal dimerisation" evidence="1">
    <location>
        <begin position="47"/>
        <end position="127"/>
    </location>
</feature>
<dbReference type="InterPro" id="IPR012337">
    <property type="entry name" value="RNaseH-like_sf"/>
</dbReference>
<dbReference type="GO" id="GO:0046983">
    <property type="term" value="F:protein dimerization activity"/>
    <property type="evidence" value="ECO:0007669"/>
    <property type="project" value="InterPro"/>
</dbReference>
<reference evidence="2" key="1">
    <citation type="submission" date="2021-02" db="EMBL/GenBank/DDBJ databases">
        <authorList>
            <person name="Nowell W R."/>
        </authorList>
    </citation>
    <scope>NUCLEOTIDE SEQUENCE</scope>
    <source>
        <strain evidence="2">Ploen Becks lab</strain>
    </source>
</reference>
<sequence length="127" mass="15033">MDSNKKIVTSEDHKEKMPPTKKLKLDVWQFIEEQQFNENLRSPTEVELECYLKEQTANKELDIFAWWFDNKNRFPSLYKLINKYLIVPATSCPAERVFSKAGEIIDIKRSNLKPKNVNNLIFLNKNL</sequence>